<keyword evidence="9" id="KW-0067">ATP-binding</keyword>
<dbReference type="Pfam" id="PF02518">
    <property type="entry name" value="HATPase_c"/>
    <property type="match status" value="1"/>
</dbReference>
<evidence type="ECO:0000256" key="2">
    <source>
        <dbReference type="ARBA" id="ARBA00004236"/>
    </source>
</evidence>
<evidence type="ECO:0000256" key="6">
    <source>
        <dbReference type="ARBA" id="ARBA00022679"/>
    </source>
</evidence>
<keyword evidence="4" id="KW-1003">Cell membrane</keyword>
<evidence type="ECO:0000256" key="3">
    <source>
        <dbReference type="ARBA" id="ARBA00012438"/>
    </source>
</evidence>
<dbReference type="PRINTS" id="PR00344">
    <property type="entry name" value="BCTRLSENSOR"/>
</dbReference>
<dbReference type="Gene3D" id="3.30.565.10">
    <property type="entry name" value="Histidine kinase-like ATPase, C-terminal domain"/>
    <property type="match status" value="1"/>
</dbReference>
<evidence type="ECO:0000256" key="9">
    <source>
        <dbReference type="ARBA" id="ARBA00022840"/>
    </source>
</evidence>
<dbReference type="InterPro" id="IPR035965">
    <property type="entry name" value="PAS-like_dom_sf"/>
</dbReference>
<evidence type="ECO:0000256" key="5">
    <source>
        <dbReference type="ARBA" id="ARBA00022553"/>
    </source>
</evidence>
<dbReference type="PANTHER" id="PTHR45453:SF1">
    <property type="entry name" value="PHOSPHATE REGULON SENSOR PROTEIN PHOR"/>
    <property type="match status" value="1"/>
</dbReference>
<evidence type="ECO:0000256" key="1">
    <source>
        <dbReference type="ARBA" id="ARBA00000085"/>
    </source>
</evidence>
<evidence type="ECO:0000256" key="10">
    <source>
        <dbReference type="ARBA" id="ARBA00023012"/>
    </source>
</evidence>
<dbReference type="InterPro" id="IPR003661">
    <property type="entry name" value="HisK_dim/P_dom"/>
</dbReference>
<dbReference type="SMART" id="SM00388">
    <property type="entry name" value="HisKA"/>
    <property type="match status" value="1"/>
</dbReference>
<evidence type="ECO:0000313" key="14">
    <source>
        <dbReference type="Proteomes" id="UP000184191"/>
    </source>
</evidence>
<dbReference type="Proteomes" id="UP000184191">
    <property type="component" value="Unassembled WGS sequence"/>
</dbReference>
<dbReference type="PANTHER" id="PTHR45453">
    <property type="entry name" value="PHOSPHATE REGULON SENSOR PROTEIN PHOR"/>
    <property type="match status" value="1"/>
</dbReference>
<keyword evidence="11" id="KW-0472">Membrane</keyword>
<dbReference type="SMART" id="SM00387">
    <property type="entry name" value="HATPase_c"/>
    <property type="match status" value="1"/>
</dbReference>
<dbReference type="Pfam" id="PF00512">
    <property type="entry name" value="HisKA"/>
    <property type="match status" value="1"/>
</dbReference>
<evidence type="ECO:0000259" key="12">
    <source>
        <dbReference type="PROSITE" id="PS50109"/>
    </source>
</evidence>
<gene>
    <name evidence="13" type="ORF">SAMN05444414_101307</name>
</gene>
<dbReference type="RefSeq" id="WP_073194606.1">
    <property type="nucleotide sequence ID" value="NZ_FRBN01000001.1"/>
</dbReference>
<dbReference type="OrthoDB" id="9813151at2"/>
<dbReference type="InterPro" id="IPR004358">
    <property type="entry name" value="Sig_transdc_His_kin-like_C"/>
</dbReference>
<keyword evidence="10" id="KW-0902">Two-component regulatory system</keyword>
<dbReference type="GO" id="GO:0004721">
    <property type="term" value="F:phosphoprotein phosphatase activity"/>
    <property type="evidence" value="ECO:0007669"/>
    <property type="project" value="TreeGrafter"/>
</dbReference>
<proteinExistence type="predicted"/>
<dbReference type="EC" id="2.7.13.3" evidence="3"/>
<dbReference type="GO" id="GO:0005886">
    <property type="term" value="C:plasma membrane"/>
    <property type="evidence" value="ECO:0007669"/>
    <property type="project" value="UniProtKB-SubCell"/>
</dbReference>
<dbReference type="CDD" id="cd00082">
    <property type="entry name" value="HisKA"/>
    <property type="match status" value="1"/>
</dbReference>
<dbReference type="PROSITE" id="PS50109">
    <property type="entry name" value="HIS_KIN"/>
    <property type="match status" value="1"/>
</dbReference>
<dbReference type="SUPFAM" id="SSF47384">
    <property type="entry name" value="Homodimeric domain of signal transducing histidine kinase"/>
    <property type="match status" value="1"/>
</dbReference>
<keyword evidence="8 13" id="KW-0418">Kinase</keyword>
<evidence type="ECO:0000256" key="11">
    <source>
        <dbReference type="ARBA" id="ARBA00023136"/>
    </source>
</evidence>
<dbReference type="SUPFAM" id="SSF55874">
    <property type="entry name" value="ATPase domain of HSP90 chaperone/DNA topoisomerase II/histidine kinase"/>
    <property type="match status" value="1"/>
</dbReference>
<keyword evidence="7" id="KW-0547">Nucleotide-binding</keyword>
<comment type="subcellular location">
    <subcellularLocation>
        <location evidence="2">Cell membrane</location>
    </subcellularLocation>
</comment>
<dbReference type="GO" id="GO:0016036">
    <property type="term" value="P:cellular response to phosphate starvation"/>
    <property type="evidence" value="ECO:0007669"/>
    <property type="project" value="TreeGrafter"/>
</dbReference>
<protein>
    <recommendedName>
        <fullName evidence="3">histidine kinase</fullName>
        <ecNumber evidence="3">2.7.13.3</ecNumber>
    </recommendedName>
</protein>
<dbReference type="FunFam" id="3.30.565.10:FF:000006">
    <property type="entry name" value="Sensor histidine kinase WalK"/>
    <property type="match status" value="1"/>
</dbReference>
<dbReference type="GO" id="GO:0005524">
    <property type="term" value="F:ATP binding"/>
    <property type="evidence" value="ECO:0007669"/>
    <property type="project" value="UniProtKB-KW"/>
</dbReference>
<organism evidence="13 14">
    <name type="scientific">Roseovarius marisflavi</name>
    <dbReference type="NCBI Taxonomy" id="1054996"/>
    <lineage>
        <taxon>Bacteria</taxon>
        <taxon>Pseudomonadati</taxon>
        <taxon>Pseudomonadota</taxon>
        <taxon>Alphaproteobacteria</taxon>
        <taxon>Rhodobacterales</taxon>
        <taxon>Roseobacteraceae</taxon>
        <taxon>Roseovarius</taxon>
    </lineage>
</organism>
<keyword evidence="5" id="KW-0597">Phosphoprotein</keyword>
<accession>A0A1M6VH27</accession>
<sequence length="349" mass="38013">MPEQGIASVLAALPLAAILVAPDARIIGANRTAGDLLGPTLEGRHFMTALRQPDVLDAVEATMADRAPRQTTYHKSEAGRTHTYAVSVGFIDMAPAQGVLLCFEDMSEKEQASQMRRDFVANVSHELRTPLTALMGFIETLQGPARRDDTAIDRFLGIMQSEAARMERLVRDLLSLSRVESEERVRAADPVDLGRIIGSVLHTLRPLAKACGCEIVFDPPEGVLVPGNSDQLQQVFTNLIENAIKYGGKGNTITITLDGSAPETSLRVPAVIVWVADQGPGIDPLHIPRLTERFYRVDAHRSREMGGTGLGLAIVKHIINRHRGRLRIESTPGQGSVFTVILPRLTRDA</sequence>
<dbReference type="AlphaFoldDB" id="A0A1M6VH27"/>
<feature type="domain" description="Histidine kinase" evidence="12">
    <location>
        <begin position="122"/>
        <end position="346"/>
    </location>
</feature>
<dbReference type="FunFam" id="1.10.287.130:FF:000008">
    <property type="entry name" value="Two-component sensor histidine kinase"/>
    <property type="match status" value="1"/>
</dbReference>
<dbReference type="InterPro" id="IPR050351">
    <property type="entry name" value="BphY/WalK/GraS-like"/>
</dbReference>
<evidence type="ECO:0000313" key="13">
    <source>
        <dbReference type="EMBL" id="SHK80812.1"/>
    </source>
</evidence>
<dbReference type="InterPro" id="IPR036097">
    <property type="entry name" value="HisK_dim/P_sf"/>
</dbReference>
<keyword evidence="6" id="KW-0808">Transferase</keyword>
<evidence type="ECO:0000256" key="7">
    <source>
        <dbReference type="ARBA" id="ARBA00022741"/>
    </source>
</evidence>
<dbReference type="InterPro" id="IPR005467">
    <property type="entry name" value="His_kinase_dom"/>
</dbReference>
<comment type="catalytic activity">
    <reaction evidence="1">
        <text>ATP + protein L-histidine = ADP + protein N-phospho-L-histidine.</text>
        <dbReference type="EC" id="2.7.13.3"/>
    </reaction>
</comment>
<dbReference type="InterPro" id="IPR036890">
    <property type="entry name" value="HATPase_C_sf"/>
</dbReference>
<dbReference type="Gene3D" id="1.10.287.130">
    <property type="match status" value="1"/>
</dbReference>
<dbReference type="EMBL" id="FRBN01000001">
    <property type="protein sequence ID" value="SHK80812.1"/>
    <property type="molecule type" value="Genomic_DNA"/>
</dbReference>
<dbReference type="SUPFAM" id="SSF55785">
    <property type="entry name" value="PYP-like sensor domain (PAS domain)"/>
    <property type="match status" value="1"/>
</dbReference>
<dbReference type="STRING" id="1054996.SAMN05444414_101307"/>
<keyword evidence="14" id="KW-1185">Reference proteome</keyword>
<evidence type="ECO:0000256" key="4">
    <source>
        <dbReference type="ARBA" id="ARBA00022475"/>
    </source>
</evidence>
<dbReference type="InterPro" id="IPR003594">
    <property type="entry name" value="HATPase_dom"/>
</dbReference>
<evidence type="ECO:0000256" key="8">
    <source>
        <dbReference type="ARBA" id="ARBA00022777"/>
    </source>
</evidence>
<reference evidence="14" key="1">
    <citation type="submission" date="2016-11" db="EMBL/GenBank/DDBJ databases">
        <authorList>
            <person name="Varghese N."/>
            <person name="Submissions S."/>
        </authorList>
    </citation>
    <scope>NUCLEOTIDE SEQUENCE [LARGE SCALE GENOMIC DNA]</scope>
    <source>
        <strain evidence="14">DSM 29327</strain>
    </source>
</reference>
<name>A0A1M6VH27_9RHOB</name>
<dbReference type="GO" id="GO:0000155">
    <property type="term" value="F:phosphorelay sensor kinase activity"/>
    <property type="evidence" value="ECO:0007669"/>
    <property type="project" value="InterPro"/>
</dbReference>